<protein>
    <submittedName>
        <fullName evidence="1">Uncharacterized protein</fullName>
    </submittedName>
</protein>
<dbReference type="AlphaFoldDB" id="A0A3B0XNF8"/>
<accession>A0A3B0XNF8</accession>
<evidence type="ECO:0000313" key="1">
    <source>
        <dbReference type="EMBL" id="VAW69071.1"/>
    </source>
</evidence>
<proteinExistence type="predicted"/>
<name>A0A3B0XNF8_9ZZZZ</name>
<reference evidence="1" key="1">
    <citation type="submission" date="2018-06" db="EMBL/GenBank/DDBJ databases">
        <authorList>
            <person name="Zhirakovskaya E."/>
        </authorList>
    </citation>
    <scope>NUCLEOTIDE SEQUENCE</scope>
</reference>
<organism evidence="1">
    <name type="scientific">hydrothermal vent metagenome</name>
    <dbReference type="NCBI Taxonomy" id="652676"/>
    <lineage>
        <taxon>unclassified sequences</taxon>
        <taxon>metagenomes</taxon>
        <taxon>ecological metagenomes</taxon>
    </lineage>
</organism>
<dbReference type="EMBL" id="UOFI01000144">
    <property type="protein sequence ID" value="VAW69071.1"/>
    <property type="molecule type" value="Genomic_DNA"/>
</dbReference>
<sequence>MTAPDKNTAKAVFWQHHIQQWRTAQLTISPPVGAAIA</sequence>
<gene>
    <name evidence="1" type="ORF">MNBD_GAMMA09-1489</name>
</gene>